<dbReference type="InterPro" id="IPR036388">
    <property type="entry name" value="WH-like_DNA-bd_sf"/>
</dbReference>
<dbReference type="GO" id="GO:0003677">
    <property type="term" value="F:DNA binding"/>
    <property type="evidence" value="ECO:0007669"/>
    <property type="project" value="UniProtKB-KW"/>
</dbReference>
<evidence type="ECO:0000313" key="6">
    <source>
        <dbReference type="Proteomes" id="UP000791080"/>
    </source>
</evidence>
<keyword evidence="6" id="KW-1185">Reference proteome</keyword>
<dbReference type="EMBL" id="AUBJ02000001">
    <property type="protein sequence ID" value="MCP2330677.1"/>
    <property type="molecule type" value="Genomic_DNA"/>
</dbReference>
<reference evidence="5 6" key="2">
    <citation type="submission" date="2022-06" db="EMBL/GenBank/DDBJ databases">
        <title>Genomic Encyclopedia of Type Strains, Phase I: the one thousand microbial genomes (KMG-I) project.</title>
        <authorList>
            <person name="Kyrpides N."/>
        </authorList>
    </citation>
    <scope>NUCLEOTIDE SEQUENCE [LARGE SCALE GENOMIC DNA]</scope>
    <source>
        <strain evidence="5 6">DSM 43889</strain>
    </source>
</reference>
<organism evidence="5 6">
    <name type="scientific">Actinoalloteichus caeruleus DSM 43889</name>
    <dbReference type="NCBI Taxonomy" id="1120930"/>
    <lineage>
        <taxon>Bacteria</taxon>
        <taxon>Bacillati</taxon>
        <taxon>Actinomycetota</taxon>
        <taxon>Actinomycetes</taxon>
        <taxon>Pseudonocardiales</taxon>
        <taxon>Pseudonocardiaceae</taxon>
        <taxon>Actinoalloteichus</taxon>
        <taxon>Actinoalloteichus cyanogriseus</taxon>
    </lineage>
</organism>
<dbReference type="SMART" id="SM00345">
    <property type="entry name" value="HTH_GNTR"/>
    <property type="match status" value="1"/>
</dbReference>
<evidence type="ECO:0000256" key="1">
    <source>
        <dbReference type="ARBA" id="ARBA00023015"/>
    </source>
</evidence>
<evidence type="ECO:0000256" key="3">
    <source>
        <dbReference type="ARBA" id="ARBA00023163"/>
    </source>
</evidence>
<gene>
    <name evidence="5" type="ORF">G443_000947</name>
</gene>
<dbReference type="InterPro" id="IPR036390">
    <property type="entry name" value="WH_DNA-bd_sf"/>
</dbReference>
<dbReference type="PANTHER" id="PTHR38445:SF12">
    <property type="entry name" value="GNTR-FAMILY TRANSCRIPTIONAL REGULATOR"/>
    <property type="match status" value="1"/>
</dbReference>
<feature type="domain" description="HTH gntR-type" evidence="4">
    <location>
        <begin position="11"/>
        <end position="79"/>
    </location>
</feature>
<protein>
    <submittedName>
        <fullName evidence="5">DNA-binding transcriptional regulator YhcF, GntR family</fullName>
    </submittedName>
</protein>
<keyword evidence="2 5" id="KW-0238">DNA-binding</keyword>
<evidence type="ECO:0000259" key="4">
    <source>
        <dbReference type="PROSITE" id="PS50949"/>
    </source>
</evidence>
<comment type="caution">
    <text evidence="5">The sequence shown here is derived from an EMBL/GenBank/DDBJ whole genome shotgun (WGS) entry which is preliminary data.</text>
</comment>
<dbReference type="SUPFAM" id="SSF46785">
    <property type="entry name" value="Winged helix' DNA-binding domain"/>
    <property type="match status" value="1"/>
</dbReference>
<reference evidence="5 6" key="1">
    <citation type="submission" date="2013-07" db="EMBL/GenBank/DDBJ databases">
        <authorList>
            <consortium name="DOE Joint Genome Institute"/>
            <person name="Reeve W."/>
            <person name="Huntemann M."/>
            <person name="Han J."/>
            <person name="Chen A."/>
            <person name="Kyrpides N."/>
            <person name="Mavromatis K."/>
            <person name="Markowitz V."/>
            <person name="Palaniappan K."/>
            <person name="Ivanova N."/>
            <person name="Schaumberg A."/>
            <person name="Pati A."/>
            <person name="Liolios K."/>
            <person name="Nordberg H.P."/>
            <person name="Cantor M.N."/>
            <person name="Hua S.X."/>
            <person name="Woyke T."/>
        </authorList>
    </citation>
    <scope>NUCLEOTIDE SEQUENCE [LARGE SCALE GENOMIC DNA]</scope>
    <source>
        <strain evidence="5 6">DSM 43889</strain>
    </source>
</reference>
<dbReference type="Gene3D" id="1.10.10.10">
    <property type="entry name" value="Winged helix-like DNA-binding domain superfamily/Winged helix DNA-binding domain"/>
    <property type="match status" value="1"/>
</dbReference>
<dbReference type="PANTHER" id="PTHR38445">
    <property type="entry name" value="HTH-TYPE TRANSCRIPTIONAL REPRESSOR YTRA"/>
    <property type="match status" value="1"/>
</dbReference>
<keyword evidence="3" id="KW-0804">Transcription</keyword>
<dbReference type="InterPro" id="IPR000524">
    <property type="entry name" value="Tscrpt_reg_HTH_GntR"/>
</dbReference>
<dbReference type="CDD" id="cd07377">
    <property type="entry name" value="WHTH_GntR"/>
    <property type="match status" value="1"/>
</dbReference>
<dbReference type="RefSeq" id="WP_026420319.1">
    <property type="nucleotide sequence ID" value="NZ_AUBJ02000001.1"/>
</dbReference>
<accession>A0ABT1JDU7</accession>
<keyword evidence="1" id="KW-0805">Transcription regulation</keyword>
<sequence length="140" mass="15570">MRLNLDLDSEIPIYQQIRDRLVEAVADGRLAEGTVLPSTRKLAGDLAINFHTVGKAYDLLRREGVIRINRGSGAVVRRDRRSGSAAPRFVEDWHRRLRTLLAEAEVLGLSRSEVIERCSQVQRAFGQAAADPTPPVSARL</sequence>
<dbReference type="Pfam" id="PF00392">
    <property type="entry name" value="GntR"/>
    <property type="match status" value="1"/>
</dbReference>
<evidence type="ECO:0000256" key="2">
    <source>
        <dbReference type="ARBA" id="ARBA00023125"/>
    </source>
</evidence>
<evidence type="ECO:0000313" key="5">
    <source>
        <dbReference type="EMBL" id="MCP2330677.1"/>
    </source>
</evidence>
<proteinExistence type="predicted"/>
<dbReference type="Proteomes" id="UP000791080">
    <property type="component" value="Unassembled WGS sequence"/>
</dbReference>
<dbReference type="PROSITE" id="PS50949">
    <property type="entry name" value="HTH_GNTR"/>
    <property type="match status" value="1"/>
</dbReference>
<name>A0ABT1JDU7_ACTCY</name>